<dbReference type="OrthoDB" id="41906at2"/>
<protein>
    <recommendedName>
        <fullName evidence="1">UPF0597 protein SAMN04488503_2608</fullName>
    </recommendedName>
</protein>
<dbReference type="HAMAP" id="MF_01845">
    <property type="entry name" value="UPF0597"/>
    <property type="match status" value="1"/>
</dbReference>
<organism evidence="3 4">
    <name type="scientific">Humidesulfovibrio mexicanus</name>
    <dbReference type="NCBI Taxonomy" id="147047"/>
    <lineage>
        <taxon>Bacteria</taxon>
        <taxon>Pseudomonadati</taxon>
        <taxon>Thermodesulfobacteriota</taxon>
        <taxon>Desulfovibrionia</taxon>
        <taxon>Desulfovibrionales</taxon>
        <taxon>Desulfovibrionaceae</taxon>
        <taxon>Humidesulfovibrio</taxon>
    </lineage>
</organism>
<dbReference type="PIRSF" id="PIRSF006054">
    <property type="entry name" value="UCP006054"/>
    <property type="match status" value="1"/>
</dbReference>
<dbReference type="PANTHER" id="PTHR30501:SF2">
    <property type="entry name" value="UPF0597 PROTEIN YHAM"/>
    <property type="match status" value="1"/>
</dbReference>
<evidence type="ECO:0000259" key="2">
    <source>
        <dbReference type="Pfam" id="PF03313"/>
    </source>
</evidence>
<dbReference type="GO" id="GO:0019450">
    <property type="term" value="P:L-cysteine catabolic process to pyruvate"/>
    <property type="evidence" value="ECO:0007669"/>
    <property type="project" value="TreeGrafter"/>
</dbReference>
<sequence length="444" mass="45355">MAFSVKDVLRLQVAPALGCTEPVAVALAAAAAASLVPAAAESVEVWVDPNVYKNGLAVSIPGTAGLSGLDTAAALGLCGGDASLKLEVLDPVTEADVGRAKDLLRTGRATVNLLADRRGLHIRAVVRGVGPDGATHEAQAVIEGQHDRIVSLHLDGEPVAAHPLLAEGAAGGGKSQMDELEDWLRGLSLAELLALAEQLDAEDLAFLEQGVAYNTRLARHGLKYGCGLGVGKTFERLARQKLIAKDMFLAARMLTSAAADARMDGVKLPAMSSAGSGNHGLTAVLPIWAVKDYLACTEADALRAIGLSHIVTASVKAHTGRLSAVCGCSVAAGAGATAGIAALMGGSLHHIAGAIKLLIEDLAGVICDGAKAGCALKLSTAAGTAVQAALFSLHGMRVRATDGIIAESPEQTMKNVGQLSCEGMVETDRTILAIMIQKKLAGYV</sequence>
<comment type="similarity">
    <text evidence="1">Belongs to the UPF0597 family.</text>
</comment>
<dbReference type="Pfam" id="PF03313">
    <property type="entry name" value="SDH_alpha"/>
    <property type="match status" value="1"/>
</dbReference>
<evidence type="ECO:0000313" key="3">
    <source>
        <dbReference type="EMBL" id="SNS07752.1"/>
    </source>
</evidence>
<dbReference type="EMBL" id="FZOC01000005">
    <property type="protein sequence ID" value="SNS07752.1"/>
    <property type="molecule type" value="Genomic_DNA"/>
</dbReference>
<dbReference type="PANTHER" id="PTHR30501">
    <property type="entry name" value="UPF0597 PROTEIN YHAM"/>
    <property type="match status" value="1"/>
</dbReference>
<name>A0A239BJF3_9BACT</name>
<accession>A0A239BJF3</accession>
<reference evidence="3 4" key="1">
    <citation type="submission" date="2017-06" db="EMBL/GenBank/DDBJ databases">
        <authorList>
            <person name="Kim H.J."/>
            <person name="Triplett B.A."/>
        </authorList>
    </citation>
    <scope>NUCLEOTIDE SEQUENCE [LARGE SCALE GENOMIC DNA]</scope>
    <source>
        <strain evidence="3 4">DSM 13116</strain>
    </source>
</reference>
<dbReference type="InterPro" id="IPR021144">
    <property type="entry name" value="UPF0597"/>
</dbReference>
<gene>
    <name evidence="3" type="ORF">SAMN04488503_2608</name>
</gene>
<dbReference type="RefSeq" id="WP_089274812.1">
    <property type="nucleotide sequence ID" value="NZ_FZOC01000005.1"/>
</dbReference>
<proteinExistence type="inferred from homology"/>
<dbReference type="Proteomes" id="UP000198324">
    <property type="component" value="Unassembled WGS sequence"/>
</dbReference>
<dbReference type="InterPro" id="IPR005130">
    <property type="entry name" value="Ser_deHydtase-like_asu"/>
</dbReference>
<dbReference type="AlphaFoldDB" id="A0A239BJF3"/>
<keyword evidence="4" id="KW-1185">Reference proteome</keyword>
<feature type="domain" description="Serine dehydratase-like alpha subunit" evidence="2">
    <location>
        <begin position="86"/>
        <end position="433"/>
    </location>
</feature>
<evidence type="ECO:0000313" key="4">
    <source>
        <dbReference type="Proteomes" id="UP000198324"/>
    </source>
</evidence>
<evidence type="ECO:0000256" key="1">
    <source>
        <dbReference type="HAMAP-Rule" id="MF_01845"/>
    </source>
</evidence>
<dbReference type="GO" id="GO:0080146">
    <property type="term" value="F:L-cysteine desulfhydrase activity"/>
    <property type="evidence" value="ECO:0007669"/>
    <property type="project" value="TreeGrafter"/>
</dbReference>